<dbReference type="EMBL" id="HG916855">
    <property type="protein sequence ID" value="CDM62236.1"/>
    <property type="molecule type" value="Genomic_DNA"/>
</dbReference>
<accession>W6S7Q6</accession>
<keyword evidence="1" id="KW-0614">Plasmid</keyword>
<reference evidence="1" key="1">
    <citation type="submission" date="2013-11" db="EMBL/GenBank/DDBJ databases">
        <title>Draft genome sequence of the broad-host-range Rhizobium sp. LPU83 strain, a member of the low-genetic diversity Oregon-like Rhizobium sp. group.</title>
        <authorList>
            <person name="Wibberg D."/>
            <person name="Puehler A."/>
            <person name="Schlueter A."/>
        </authorList>
    </citation>
    <scope>NUCLEOTIDE SEQUENCE [LARGE SCALE GENOMIC DNA]</scope>
    <source>
        <strain evidence="1">LPU83</strain>
        <plasmid evidence="1">pLPU83d</plasmid>
    </source>
</reference>
<sequence>MRVEDFKAIKYDAKARRTYVSTLVRDAGFPEPDRFAGNLVEAQRWRAMVTLKTFMCLFQIIV</sequence>
<gene>
    <name evidence="1" type="ORF">LPU83_pLPU83d_0866</name>
</gene>
<proteinExistence type="predicted"/>
<dbReference type="HOGENOM" id="CLU_2901187_0_0_5"/>
<evidence type="ECO:0000313" key="2">
    <source>
        <dbReference type="Proteomes" id="UP000019443"/>
    </source>
</evidence>
<protein>
    <submittedName>
        <fullName evidence="1">Uncharacterized protein</fullName>
    </submittedName>
</protein>
<evidence type="ECO:0000313" key="1">
    <source>
        <dbReference type="EMBL" id="CDM62236.1"/>
    </source>
</evidence>
<name>W6S7Q6_9HYPH</name>
<keyword evidence="2" id="KW-1185">Reference proteome</keyword>
<organism evidence="1 2">
    <name type="scientific">Rhizobium favelukesii</name>
    <dbReference type="NCBI Taxonomy" id="348824"/>
    <lineage>
        <taxon>Bacteria</taxon>
        <taxon>Pseudomonadati</taxon>
        <taxon>Pseudomonadota</taxon>
        <taxon>Alphaproteobacteria</taxon>
        <taxon>Hyphomicrobiales</taxon>
        <taxon>Rhizobiaceae</taxon>
        <taxon>Rhizobium/Agrobacterium group</taxon>
        <taxon>Rhizobium</taxon>
    </lineage>
</organism>
<geneLocation type="plasmid" evidence="1 2">
    <name>pLPU83d</name>
</geneLocation>
<dbReference type="KEGG" id="rhl:LPU83_pLPU83d_0866"/>
<dbReference type="Proteomes" id="UP000019443">
    <property type="component" value="Plasmid pLPU83d"/>
</dbReference>
<dbReference type="AlphaFoldDB" id="W6S7Q6"/>